<dbReference type="InterPro" id="IPR051268">
    <property type="entry name" value="Type-I_R_enzyme_R_subunit"/>
</dbReference>
<dbReference type="Pfam" id="PF04313">
    <property type="entry name" value="HSDR_N"/>
    <property type="match status" value="1"/>
</dbReference>
<dbReference type="SUPFAM" id="SSF52540">
    <property type="entry name" value="P-loop containing nucleoside triphosphate hydrolases"/>
    <property type="match status" value="2"/>
</dbReference>
<dbReference type="InterPro" id="IPR007409">
    <property type="entry name" value="Restrct_endonuc_type1_HsdR_N"/>
</dbReference>
<keyword evidence="5 11" id="KW-0547">Nucleotide-binding</keyword>
<evidence type="ECO:0000256" key="11">
    <source>
        <dbReference type="RuleBase" id="RU364115"/>
    </source>
</evidence>
<sequence length="1040" mass="116868">MQSFFNEDDLEQLSLEWFKELGYEIRHGNDISHVGLASERDNYEDVILDQRLGAALRKINPDVADEAIKQAIHLISIEQFPSLIENNRTFHEYMTNGIEVEHYNEDGETLVDLVNIFDFKHPENNDFLAVKQLVVDKGNIQKIPDIVLFVNGLALVVIELKNATNESVGIYQGFNQLQTYKSKVPQLFNHNAFVVTSDGLNTKVGSLTADYDRFMHWRTKDGETEATLSIPSLEVLISGMLNKHVLLDMLKNFILFQDKGDGKVAKIVAAYHQYYAVNKAVESTLKASSDEGDGKAGVIWHTQGSGKSLTMVFFSGKLIQEMNNPTIVVLTDRNDLDNQLFGTFSDSKGRRGKGLLRQSPKQAESTKDLIDLLSVESGGIIFTTMQKFAPEEGEAYMRTLSNRKNIVVMADEAHRTQYGFSAKIGTEGEDITYGYAKYLRDALPNASFVGFTGTPVASTDKNTEKVFGDYIDIYDMTQSVKDGSTVKIYYESRIIPLNMPDDVKIDDAYGDITEGQEDNVKDRLKSKWSRVEALAGSKPRIETLAKDIIEHFETRQKAIEGKGMIVAMSRRIAVELYDEIVRQKPEWHSDDDNKGVIKVVMTGQSSDPENFQRHIGPKQRRVTLEKRMKDENDELKLVIVRDMWLTGFDVPSLHTMYIDKPMQGHNLMQAIARVNRVFRDKPGGLIVDYIGIADSLKEALKEYTADDRDQTGIDTEVAIELMLTKYDILQDLLYEHDYAGYESENRSERYAAFNDTVNYVLALGDSDKKLFINTVTELAKAYALCATEAEAQELNSEIAFFKSVKSGVLKLIAPPGPGGQRTKTSAEIEAELNQLVSKSVVTDEVVDIYKTLGLENPDISILSDKFLEDVQALPQKNVAVALLDRLLKGKVKSLMRTNATQSKKFSEMLDKAVNQYNKRSIETSKVIEELIELAKNIDKAAAEGEALGLNADEIAFYDALSSHDTAKDVLGDEKLRAIAHELTKAIKKNMSVDWHKRESAQAKMRVTVRRLLKKYGYPPDLQKIAVDNVVEQAELMASEM</sequence>
<dbReference type="InterPro" id="IPR040980">
    <property type="entry name" value="SWI2_SNF2"/>
</dbReference>
<evidence type="ECO:0000313" key="13">
    <source>
        <dbReference type="EMBL" id="CAD2071657.1"/>
    </source>
</evidence>
<dbReference type="Proteomes" id="UP000589351">
    <property type="component" value="Unassembled WGS sequence"/>
</dbReference>
<evidence type="ECO:0000256" key="10">
    <source>
        <dbReference type="ARBA" id="ARBA00023125"/>
    </source>
</evidence>
<dbReference type="GO" id="GO:0009307">
    <property type="term" value="P:DNA restriction-modification system"/>
    <property type="evidence" value="ECO:0007669"/>
    <property type="project" value="UniProtKB-KW"/>
</dbReference>
<keyword evidence="4" id="KW-0540">Nuclease</keyword>
<dbReference type="PANTHER" id="PTHR30195:SF15">
    <property type="entry name" value="TYPE I RESTRICTION ENZYME HINDI ENDONUCLEASE SUBUNIT"/>
    <property type="match status" value="1"/>
</dbReference>
<evidence type="ECO:0000256" key="8">
    <source>
        <dbReference type="ARBA" id="ARBA00022801"/>
    </source>
</evidence>
<comment type="subunit">
    <text evidence="3 11">The type I restriction/modification system is composed of three polypeptides R, M and S.</text>
</comment>
<evidence type="ECO:0000256" key="2">
    <source>
        <dbReference type="ARBA" id="ARBA00008598"/>
    </source>
</evidence>
<comment type="similarity">
    <text evidence="2 11">Belongs to the HsdR family.</text>
</comment>
<accession>A0A6V7R2U1</accession>
<dbReference type="NCBIfam" id="TIGR00348">
    <property type="entry name" value="hsdR"/>
    <property type="match status" value="1"/>
</dbReference>
<keyword evidence="9 11" id="KW-0067">ATP-binding</keyword>
<dbReference type="SMART" id="SM00487">
    <property type="entry name" value="DEXDc"/>
    <property type="match status" value="1"/>
</dbReference>
<dbReference type="Pfam" id="PF18766">
    <property type="entry name" value="SWI2_SNF2"/>
    <property type="match status" value="1"/>
</dbReference>
<dbReference type="Pfam" id="PF22679">
    <property type="entry name" value="T1R_D3-like"/>
    <property type="match status" value="1"/>
</dbReference>
<dbReference type="AlphaFoldDB" id="A0A6V7R2U1"/>
<evidence type="ECO:0000256" key="7">
    <source>
        <dbReference type="ARBA" id="ARBA00022759"/>
    </source>
</evidence>
<dbReference type="InterPro" id="IPR027417">
    <property type="entry name" value="P-loop_NTPase"/>
</dbReference>
<dbReference type="Gene3D" id="3.40.50.300">
    <property type="entry name" value="P-loop containing nucleotide triphosphate hydrolases"/>
    <property type="match status" value="2"/>
</dbReference>
<dbReference type="Pfam" id="PF11867">
    <property type="entry name" value="T1RH-like_C"/>
    <property type="match status" value="1"/>
</dbReference>
<keyword evidence="6 11" id="KW-0680">Restriction system</keyword>
<evidence type="ECO:0000256" key="5">
    <source>
        <dbReference type="ARBA" id="ARBA00022741"/>
    </source>
</evidence>
<comment type="catalytic activity">
    <reaction evidence="1 11">
        <text>Endonucleolytic cleavage of DNA to give random double-stranded fragments with terminal 5'-phosphates, ATP is simultaneously hydrolyzed.</text>
        <dbReference type="EC" id="3.1.21.3"/>
    </reaction>
</comment>
<dbReference type="EMBL" id="CAJEWD010000003">
    <property type="protein sequence ID" value="CAD2071657.1"/>
    <property type="molecule type" value="Genomic_DNA"/>
</dbReference>
<dbReference type="InterPro" id="IPR055180">
    <property type="entry name" value="HsdR_RecA-like_helicase_dom_2"/>
</dbReference>
<dbReference type="CDD" id="cd22332">
    <property type="entry name" value="HsdR_N"/>
    <property type="match status" value="1"/>
</dbReference>
<organism evidence="13 14">
    <name type="scientific">Jeotgalicoccus meleagridis</name>
    <dbReference type="NCBI Taxonomy" id="2759181"/>
    <lineage>
        <taxon>Bacteria</taxon>
        <taxon>Bacillati</taxon>
        <taxon>Bacillota</taxon>
        <taxon>Bacilli</taxon>
        <taxon>Bacillales</taxon>
        <taxon>Staphylococcaceae</taxon>
        <taxon>Jeotgalicoccus</taxon>
    </lineage>
</organism>
<reference evidence="13 14" key="1">
    <citation type="submission" date="2020-07" db="EMBL/GenBank/DDBJ databases">
        <authorList>
            <person name="Criscuolo A."/>
        </authorList>
    </citation>
    <scope>NUCLEOTIDE SEQUENCE [LARGE SCALE GENOMIC DNA]</scope>
    <source>
        <strain evidence="13">CIP111649</strain>
    </source>
</reference>
<evidence type="ECO:0000256" key="1">
    <source>
        <dbReference type="ARBA" id="ARBA00000851"/>
    </source>
</evidence>
<comment type="caution">
    <text evidence="13">The sequence shown here is derived from an EMBL/GenBank/DDBJ whole genome shotgun (WGS) entry which is preliminary data.</text>
</comment>
<dbReference type="PANTHER" id="PTHR30195">
    <property type="entry name" value="TYPE I SITE-SPECIFIC DEOXYRIBONUCLEASE PROTEIN SUBUNIT M AND R"/>
    <property type="match status" value="1"/>
</dbReference>
<dbReference type="InterPro" id="IPR004473">
    <property type="entry name" value="Restrct_endonuc_typeI_HsdR"/>
</dbReference>
<dbReference type="EC" id="3.1.21.3" evidence="11"/>
<dbReference type="CDD" id="cd18800">
    <property type="entry name" value="SF2_C_EcoR124I-like"/>
    <property type="match status" value="1"/>
</dbReference>
<evidence type="ECO:0000256" key="6">
    <source>
        <dbReference type="ARBA" id="ARBA00022747"/>
    </source>
</evidence>
<dbReference type="PROSITE" id="PS51192">
    <property type="entry name" value="HELICASE_ATP_BIND_1"/>
    <property type="match status" value="1"/>
</dbReference>
<gene>
    <name evidence="13" type="ORF">JEODO184_00340</name>
</gene>
<dbReference type="Gene3D" id="3.90.1570.50">
    <property type="match status" value="1"/>
</dbReference>
<keyword evidence="14" id="KW-1185">Reference proteome</keyword>
<dbReference type="InterPro" id="IPR014001">
    <property type="entry name" value="Helicase_ATP-bd"/>
</dbReference>
<keyword evidence="10 11" id="KW-0238">DNA-binding</keyword>
<evidence type="ECO:0000256" key="3">
    <source>
        <dbReference type="ARBA" id="ARBA00011296"/>
    </source>
</evidence>
<evidence type="ECO:0000313" key="14">
    <source>
        <dbReference type="Proteomes" id="UP000589351"/>
    </source>
</evidence>
<protein>
    <recommendedName>
        <fullName evidence="11">Type I restriction enzyme endonuclease subunit</fullName>
        <shortName evidence="11">R protein</shortName>
        <ecNumber evidence="11">3.1.21.3</ecNumber>
    </recommendedName>
    <alternativeName>
        <fullName evidence="11">Type-1 restriction enzyme R protein</fullName>
    </alternativeName>
</protein>
<name>A0A6V7R2U1_9STAP</name>
<dbReference type="InterPro" id="IPR021810">
    <property type="entry name" value="T1RH-like_C"/>
</dbReference>
<dbReference type="GO" id="GO:0009035">
    <property type="term" value="F:type I site-specific deoxyribonuclease activity"/>
    <property type="evidence" value="ECO:0007669"/>
    <property type="project" value="UniProtKB-EC"/>
</dbReference>
<dbReference type="GO" id="GO:0005524">
    <property type="term" value="F:ATP binding"/>
    <property type="evidence" value="ECO:0007669"/>
    <property type="project" value="UniProtKB-KW"/>
</dbReference>
<comment type="function">
    <text evidence="11">Subunit R is required for both nuclease and ATPase activities, but not for modification.</text>
</comment>
<keyword evidence="7" id="KW-0255">Endonuclease</keyword>
<dbReference type="CDD" id="cd18030">
    <property type="entry name" value="DEXHc_RE_I_HsdR"/>
    <property type="match status" value="1"/>
</dbReference>
<evidence type="ECO:0000256" key="4">
    <source>
        <dbReference type="ARBA" id="ARBA00022722"/>
    </source>
</evidence>
<evidence type="ECO:0000259" key="12">
    <source>
        <dbReference type="PROSITE" id="PS51192"/>
    </source>
</evidence>
<keyword evidence="8 11" id="KW-0378">Hydrolase</keyword>
<feature type="domain" description="Helicase ATP-binding" evidence="12">
    <location>
        <begin position="288"/>
        <end position="473"/>
    </location>
</feature>
<evidence type="ECO:0000256" key="9">
    <source>
        <dbReference type="ARBA" id="ARBA00022840"/>
    </source>
</evidence>
<dbReference type="GO" id="GO:0003677">
    <property type="term" value="F:DNA binding"/>
    <property type="evidence" value="ECO:0007669"/>
    <property type="project" value="UniProtKB-KW"/>
</dbReference>
<proteinExistence type="inferred from homology"/>